<dbReference type="GO" id="GO:0034220">
    <property type="term" value="P:monoatomic ion transmembrane transport"/>
    <property type="evidence" value="ECO:0007669"/>
    <property type="project" value="UniProtKB-KW"/>
</dbReference>
<evidence type="ECO:0000313" key="12">
    <source>
        <dbReference type="Proteomes" id="UP001530400"/>
    </source>
</evidence>
<keyword evidence="9" id="KW-1133">Transmembrane helix</keyword>
<dbReference type="InterPro" id="IPR013518">
    <property type="entry name" value="K_chnl_inward-rec_Kir_cyto"/>
</dbReference>
<name>A0ABD3N1J9_9STRA</name>
<dbReference type="PANTHER" id="PTHR11767">
    <property type="entry name" value="INWARD RECTIFIER POTASSIUM CHANNEL"/>
    <property type="match status" value="1"/>
</dbReference>
<dbReference type="Proteomes" id="UP001530400">
    <property type="component" value="Unassembled WGS sequence"/>
</dbReference>
<keyword evidence="1 7" id="KW-0813">Transport</keyword>
<dbReference type="Gene3D" id="2.60.40.1400">
    <property type="entry name" value="G protein-activated inward rectifier potassium channel 1"/>
    <property type="match status" value="1"/>
</dbReference>
<dbReference type="EMBL" id="JALLPJ020000171">
    <property type="protein sequence ID" value="KAL3800074.1"/>
    <property type="molecule type" value="Genomic_DNA"/>
</dbReference>
<comment type="subcellular location">
    <subcellularLocation>
        <location evidence="7">Membrane</location>
        <topology evidence="7">Multi-pass membrane protein</topology>
    </subcellularLocation>
</comment>
<feature type="compositionally biased region" description="Low complexity" evidence="8">
    <location>
        <begin position="71"/>
        <end position="90"/>
    </location>
</feature>
<gene>
    <name evidence="10" type="ORF">ACHAWO_006197</name>
    <name evidence="11" type="ORF">ACHAWO_006356</name>
</gene>
<dbReference type="PANTHER" id="PTHR11767:SF102">
    <property type="entry name" value="INWARDLY RECTIFYING POTASSIUM CHANNEL 1, ISOFORM F"/>
    <property type="match status" value="1"/>
</dbReference>
<dbReference type="SUPFAM" id="SSF81324">
    <property type="entry name" value="Voltage-gated potassium channels"/>
    <property type="match status" value="1"/>
</dbReference>
<evidence type="ECO:0000313" key="11">
    <source>
        <dbReference type="EMBL" id="KAL3800074.1"/>
    </source>
</evidence>
<keyword evidence="12" id="KW-1185">Reference proteome</keyword>
<feature type="transmembrane region" description="Helical" evidence="9">
    <location>
        <begin position="303"/>
        <end position="326"/>
    </location>
</feature>
<evidence type="ECO:0000313" key="10">
    <source>
        <dbReference type="EMBL" id="KAL3769499.1"/>
    </source>
</evidence>
<dbReference type="EMBL" id="JALLPJ020001331">
    <property type="protein sequence ID" value="KAL3769499.1"/>
    <property type="molecule type" value="Genomic_DNA"/>
</dbReference>
<dbReference type="AlphaFoldDB" id="A0ABD3N1J9"/>
<keyword evidence="4 7" id="KW-0630">Potassium</keyword>
<dbReference type="SUPFAM" id="SSF81296">
    <property type="entry name" value="E set domains"/>
    <property type="match status" value="1"/>
</dbReference>
<keyword evidence="2 7" id="KW-0633">Potassium transport</keyword>
<comment type="similarity">
    <text evidence="7">Belongs to the inward rectifier-type potassium channel (TC 1.A.2.1) family.</text>
</comment>
<sequence>MNIDIILINPQERIPIPKKSKLEMAKEFVATQNQSVRELAASTRGLFSSMGRRGSKSYESTDQTPSDSDEASSSSSDPSGSFNASDLDSSSSEDEDHATPLPQSRKPNMVREDLARSLVGNLVMTPSTRNLLMTGGLDDGEVEDSEQKESIKMHQRQFTIAKKQNSPYGRFTYPLAVISHVFGLQLSKQLRQNTDKHLYKPSKHLYAYVSWTFYHSFLEVFFSFLAIFVVLCVIFTLFLLWAANRAPECIVVSGEQFGTNPDTKFYDAFALSWTTFTTVGYGNIYTSTGTDFELTSHGRCSSVVFLCTLEAFVGLLYAGMCAAILFGKVNRVQCHANVEFSNAVCLLYDLETENDWVDHNNSDSDDDIDDDPVNYMRPNVLNSLGKKKTKEASTVGCPVLKFQVVNEHCNKEGGDIVDAFMKVVGVKTKTQNGKITHSQYVRVNLVDSEHPFFSRVWHGIHVLDETSQLLTYSARKKIRENGGIWPKSWFGNPDKIRRKLDYQSLILTMSGTSNLSACTVHAYKRYSFGDLLVGFDFAPLVFFNEEMNSLEVDMSLVHDVKEQSYGTGEDVVKSFRSRSTTLLTESFRGKVLGNQKQFATSCEF</sequence>
<evidence type="ECO:0000256" key="4">
    <source>
        <dbReference type="ARBA" id="ARBA00022958"/>
    </source>
</evidence>
<keyword evidence="3 7" id="KW-0851">Voltage-gated channel</keyword>
<feature type="region of interest" description="Disordered" evidence="8">
    <location>
        <begin position="47"/>
        <end position="110"/>
    </location>
</feature>
<reference evidence="10 12" key="1">
    <citation type="submission" date="2024-10" db="EMBL/GenBank/DDBJ databases">
        <title>Updated reference genomes for cyclostephanoid diatoms.</title>
        <authorList>
            <person name="Roberts W.R."/>
            <person name="Alverson A.J."/>
        </authorList>
    </citation>
    <scope>NUCLEOTIDE SEQUENCE [LARGE SCALE GENOMIC DNA]</scope>
    <source>
        <strain evidence="10 12">AJA010-31</strain>
    </source>
</reference>
<keyword evidence="5 7" id="KW-0406">Ion transport</keyword>
<dbReference type="GO" id="GO:0034702">
    <property type="term" value="C:monoatomic ion channel complex"/>
    <property type="evidence" value="ECO:0007669"/>
    <property type="project" value="UniProtKB-KW"/>
</dbReference>
<keyword evidence="9" id="KW-0472">Membrane</keyword>
<dbReference type="Gene3D" id="1.10.287.70">
    <property type="match status" value="1"/>
</dbReference>
<evidence type="ECO:0000256" key="1">
    <source>
        <dbReference type="ARBA" id="ARBA00022448"/>
    </source>
</evidence>
<organism evidence="10 12">
    <name type="scientific">Cyclotella atomus</name>
    <dbReference type="NCBI Taxonomy" id="382360"/>
    <lineage>
        <taxon>Eukaryota</taxon>
        <taxon>Sar</taxon>
        <taxon>Stramenopiles</taxon>
        <taxon>Ochrophyta</taxon>
        <taxon>Bacillariophyta</taxon>
        <taxon>Coscinodiscophyceae</taxon>
        <taxon>Thalassiosirophycidae</taxon>
        <taxon>Stephanodiscales</taxon>
        <taxon>Stephanodiscaceae</taxon>
        <taxon>Cyclotella</taxon>
    </lineage>
</organism>
<evidence type="ECO:0000256" key="9">
    <source>
        <dbReference type="SAM" id="Phobius"/>
    </source>
</evidence>
<evidence type="ECO:0000256" key="6">
    <source>
        <dbReference type="ARBA" id="ARBA00023303"/>
    </source>
</evidence>
<dbReference type="InterPro" id="IPR014756">
    <property type="entry name" value="Ig_E-set"/>
</dbReference>
<evidence type="ECO:0000256" key="2">
    <source>
        <dbReference type="ARBA" id="ARBA00022538"/>
    </source>
</evidence>
<feature type="transmembrane region" description="Helical" evidence="9">
    <location>
        <begin position="220"/>
        <end position="243"/>
    </location>
</feature>
<dbReference type="GO" id="GO:0006813">
    <property type="term" value="P:potassium ion transport"/>
    <property type="evidence" value="ECO:0007669"/>
    <property type="project" value="UniProtKB-KW"/>
</dbReference>
<evidence type="ECO:0000256" key="8">
    <source>
        <dbReference type="SAM" id="MobiDB-lite"/>
    </source>
</evidence>
<comment type="caution">
    <text evidence="10">The sequence shown here is derived from an EMBL/GenBank/DDBJ whole genome shotgun (WGS) entry which is preliminary data.</text>
</comment>
<keyword evidence="6 7" id="KW-0407">Ion channel</keyword>
<evidence type="ECO:0000256" key="7">
    <source>
        <dbReference type="RuleBase" id="RU003822"/>
    </source>
</evidence>
<evidence type="ECO:0000256" key="3">
    <source>
        <dbReference type="ARBA" id="ARBA00022882"/>
    </source>
</evidence>
<protein>
    <submittedName>
        <fullName evidence="10">Uncharacterized protein</fullName>
    </submittedName>
</protein>
<keyword evidence="7 9" id="KW-0812">Transmembrane</keyword>
<evidence type="ECO:0000256" key="5">
    <source>
        <dbReference type="ARBA" id="ARBA00023065"/>
    </source>
</evidence>
<proteinExistence type="inferred from homology"/>
<dbReference type="InterPro" id="IPR016449">
    <property type="entry name" value="K_chnl_inward-rec_Kir"/>
</dbReference>
<accession>A0ABD3N1J9</accession>